<reference evidence="2 3" key="1">
    <citation type="submission" date="2024-04" db="EMBL/GenBank/DDBJ databases">
        <title>draft genome sequnece of Paenibacillus filicis.</title>
        <authorList>
            <person name="Kim D.-U."/>
        </authorList>
    </citation>
    <scope>NUCLEOTIDE SEQUENCE [LARGE SCALE GENOMIC DNA]</scope>
    <source>
        <strain evidence="2 3">KACC14197</strain>
    </source>
</reference>
<gene>
    <name evidence="2" type="ORF">WMW72_31440</name>
</gene>
<protein>
    <submittedName>
        <fullName evidence="2">Uncharacterized protein</fullName>
    </submittedName>
</protein>
<feature type="compositionally biased region" description="Polar residues" evidence="1">
    <location>
        <begin position="7"/>
        <end position="16"/>
    </location>
</feature>
<keyword evidence="3" id="KW-1185">Reference proteome</keyword>
<dbReference type="RefSeq" id="WP_341419552.1">
    <property type="nucleotide sequence ID" value="NZ_JBBPCC010000030.1"/>
</dbReference>
<feature type="region of interest" description="Disordered" evidence="1">
    <location>
        <begin position="1"/>
        <end position="44"/>
    </location>
</feature>
<evidence type="ECO:0000256" key="1">
    <source>
        <dbReference type="SAM" id="MobiDB-lite"/>
    </source>
</evidence>
<organism evidence="2 3">
    <name type="scientific">Paenibacillus filicis</name>
    <dbReference type="NCBI Taxonomy" id="669464"/>
    <lineage>
        <taxon>Bacteria</taxon>
        <taxon>Bacillati</taxon>
        <taxon>Bacillota</taxon>
        <taxon>Bacilli</taxon>
        <taxon>Bacillales</taxon>
        <taxon>Paenibacillaceae</taxon>
        <taxon>Paenibacillus</taxon>
    </lineage>
</organism>
<name>A0ABU9DXE0_9BACL</name>
<dbReference type="Proteomes" id="UP001469365">
    <property type="component" value="Unassembled WGS sequence"/>
</dbReference>
<feature type="compositionally biased region" description="Basic and acidic residues" evidence="1">
    <location>
        <begin position="32"/>
        <end position="44"/>
    </location>
</feature>
<evidence type="ECO:0000313" key="2">
    <source>
        <dbReference type="EMBL" id="MEK8132418.1"/>
    </source>
</evidence>
<evidence type="ECO:0000313" key="3">
    <source>
        <dbReference type="Proteomes" id="UP001469365"/>
    </source>
</evidence>
<comment type="caution">
    <text evidence="2">The sequence shown here is derived from an EMBL/GenBank/DDBJ whole genome shotgun (WGS) entry which is preliminary data.</text>
</comment>
<accession>A0ABU9DXE0</accession>
<sequence>MGKNKNRTLQQQQQSLADHAEQTNKANTIPTYHKDKHEPNRPSV</sequence>
<dbReference type="EMBL" id="JBBPCC010000030">
    <property type="protein sequence ID" value="MEK8132418.1"/>
    <property type="molecule type" value="Genomic_DNA"/>
</dbReference>
<proteinExistence type="predicted"/>